<evidence type="ECO:0000256" key="2">
    <source>
        <dbReference type="ARBA" id="ARBA00022448"/>
    </source>
</evidence>
<dbReference type="GO" id="GO:0005886">
    <property type="term" value="C:plasma membrane"/>
    <property type="evidence" value="ECO:0007669"/>
    <property type="project" value="UniProtKB-SubCell"/>
</dbReference>
<proteinExistence type="predicted"/>
<evidence type="ECO:0000256" key="6">
    <source>
        <dbReference type="ARBA" id="ARBA00023136"/>
    </source>
</evidence>
<dbReference type="EMBL" id="WIAO01000009">
    <property type="protein sequence ID" value="MQM25888.1"/>
    <property type="molecule type" value="Genomic_DNA"/>
</dbReference>
<keyword evidence="5 7" id="KW-1133">Transmembrane helix</keyword>
<evidence type="ECO:0000256" key="1">
    <source>
        <dbReference type="ARBA" id="ARBA00004651"/>
    </source>
</evidence>
<keyword evidence="6 7" id="KW-0472">Membrane</keyword>
<dbReference type="SUPFAM" id="SSF103473">
    <property type="entry name" value="MFS general substrate transporter"/>
    <property type="match status" value="1"/>
</dbReference>
<comment type="subcellular location">
    <subcellularLocation>
        <location evidence="1">Cell membrane</location>
        <topology evidence="1">Multi-pass membrane protein</topology>
    </subcellularLocation>
</comment>
<dbReference type="AlphaFoldDB" id="A0A6L5G8J5"/>
<keyword evidence="3" id="KW-1003">Cell membrane</keyword>
<feature type="transmembrane region" description="Helical" evidence="7">
    <location>
        <begin position="135"/>
        <end position="156"/>
    </location>
</feature>
<feature type="transmembrane region" description="Helical" evidence="7">
    <location>
        <begin position="331"/>
        <end position="348"/>
    </location>
</feature>
<dbReference type="Gene3D" id="1.20.1250.20">
    <property type="entry name" value="MFS general substrate transporter like domains"/>
    <property type="match status" value="1"/>
</dbReference>
<dbReference type="PANTHER" id="PTHR23513:SF11">
    <property type="entry name" value="STAPHYLOFERRIN A TRANSPORTER"/>
    <property type="match status" value="1"/>
</dbReference>
<evidence type="ECO:0000256" key="3">
    <source>
        <dbReference type="ARBA" id="ARBA00022475"/>
    </source>
</evidence>
<keyword evidence="4 7" id="KW-0812">Transmembrane</keyword>
<feature type="transmembrane region" description="Helical" evidence="7">
    <location>
        <begin position="415"/>
        <end position="436"/>
    </location>
</feature>
<feature type="transmembrane region" description="Helical" evidence="7">
    <location>
        <begin position="386"/>
        <end position="409"/>
    </location>
</feature>
<name>A0A6L5G8J5_9ACTN</name>
<dbReference type="InterPro" id="IPR010290">
    <property type="entry name" value="TM_effector"/>
</dbReference>
<reference evidence="8 9" key="1">
    <citation type="submission" date="2019-10" db="EMBL/GenBank/DDBJ databases">
        <title>Glycomyces albidus sp. nov., a novel actinomycete isolated from rhizosphere soil of wheat (Triticum aestivum L.).</title>
        <authorList>
            <person name="Qian L."/>
        </authorList>
    </citation>
    <scope>NUCLEOTIDE SEQUENCE [LARGE SCALE GENOMIC DNA]</scope>
    <source>
        <strain evidence="8 9">NEAU-7082</strain>
    </source>
</reference>
<organism evidence="8 9">
    <name type="scientific">Glycomyces albidus</name>
    <dbReference type="NCBI Taxonomy" id="2656774"/>
    <lineage>
        <taxon>Bacteria</taxon>
        <taxon>Bacillati</taxon>
        <taxon>Actinomycetota</taxon>
        <taxon>Actinomycetes</taxon>
        <taxon>Glycomycetales</taxon>
        <taxon>Glycomycetaceae</taxon>
        <taxon>Glycomyces</taxon>
    </lineage>
</organism>
<evidence type="ECO:0000313" key="8">
    <source>
        <dbReference type="EMBL" id="MQM25888.1"/>
    </source>
</evidence>
<accession>A0A6L5G8J5</accession>
<feature type="transmembrane region" description="Helical" evidence="7">
    <location>
        <begin position="266"/>
        <end position="287"/>
    </location>
</feature>
<feature type="transmembrane region" description="Helical" evidence="7">
    <location>
        <begin position="354"/>
        <end position="374"/>
    </location>
</feature>
<dbReference type="Pfam" id="PF05977">
    <property type="entry name" value="MFS_3"/>
    <property type="match status" value="1"/>
</dbReference>
<evidence type="ECO:0000256" key="4">
    <source>
        <dbReference type="ARBA" id="ARBA00022692"/>
    </source>
</evidence>
<sequence>MDRRSPDRASNGFQRVLPILGAGRCNGVRPQCICSVNQRRAMSERPARYRDVLAVGEFRVLWLAQVQSRIGDQFARVALSLLVFDRTGSAGITALVYAMTLLPPLITAPLLAGIADRYSRRTVMAATELFRAAVSALMIIPSLPLPVLAALVLLVTCPQPLFSAARTATTPRVLPGPLFPVGQGLMTATDNIAQILGFTLGGALVAATGSPHLALAVNTATFALSALLLRWGLRPHVPDPEPGGRSGSRSGFALAGIRYVAADRRLLGLASLTWIFGCFVVPEALAAPYAAQIGAGEAAVGWLMAADVIGAAVGTFLVARFRPVLRRRLTVPLAAATGLPLVATVAVPDLPLTVALWTLSGLLGAYMTLAQVAFTERVPDGMRARAIGFAAAGLQTAQGLGMAVAGVLAEAVTPAVAIAVCGAIGSAAALGIGLYARIGRDPAAVQPPAAAPLAKAGAAAVPTSAERRD</sequence>
<keyword evidence="9" id="KW-1185">Reference proteome</keyword>
<keyword evidence="2" id="KW-0813">Transport</keyword>
<evidence type="ECO:0000256" key="7">
    <source>
        <dbReference type="SAM" id="Phobius"/>
    </source>
</evidence>
<dbReference type="Proteomes" id="UP000477750">
    <property type="component" value="Unassembled WGS sequence"/>
</dbReference>
<protein>
    <submittedName>
        <fullName evidence="8">MFS transporter</fullName>
    </submittedName>
</protein>
<gene>
    <name evidence="8" type="ORF">GFD30_09955</name>
</gene>
<dbReference type="InterPro" id="IPR036259">
    <property type="entry name" value="MFS_trans_sf"/>
</dbReference>
<feature type="transmembrane region" description="Helical" evidence="7">
    <location>
        <begin position="94"/>
        <end position="115"/>
    </location>
</feature>
<dbReference type="CDD" id="cd06173">
    <property type="entry name" value="MFS_MefA_like"/>
    <property type="match status" value="1"/>
</dbReference>
<feature type="transmembrane region" description="Helical" evidence="7">
    <location>
        <begin position="299"/>
        <end position="319"/>
    </location>
</feature>
<comment type="caution">
    <text evidence="8">The sequence shown here is derived from an EMBL/GenBank/DDBJ whole genome shotgun (WGS) entry which is preliminary data.</text>
</comment>
<evidence type="ECO:0000313" key="9">
    <source>
        <dbReference type="Proteomes" id="UP000477750"/>
    </source>
</evidence>
<dbReference type="PANTHER" id="PTHR23513">
    <property type="entry name" value="INTEGRAL MEMBRANE EFFLUX PROTEIN-RELATED"/>
    <property type="match status" value="1"/>
</dbReference>
<evidence type="ECO:0000256" key="5">
    <source>
        <dbReference type="ARBA" id="ARBA00022989"/>
    </source>
</evidence>